<comment type="caution">
    <text evidence="10">The sequence shown here is derived from an EMBL/GenBank/DDBJ whole genome shotgun (WGS) entry which is preliminary data.</text>
</comment>
<dbReference type="InterPro" id="IPR029060">
    <property type="entry name" value="PIN-like_dom_sf"/>
</dbReference>
<accession>A0ABS7QNA8</accession>
<comment type="function">
    <text evidence="8">Toxic component of a toxin-antitoxin (TA) system. An RNase.</text>
</comment>
<evidence type="ECO:0000256" key="4">
    <source>
        <dbReference type="ARBA" id="ARBA00022723"/>
    </source>
</evidence>
<evidence type="ECO:0000256" key="2">
    <source>
        <dbReference type="ARBA" id="ARBA00022649"/>
    </source>
</evidence>
<dbReference type="Proteomes" id="UP001198565">
    <property type="component" value="Unassembled WGS sequence"/>
</dbReference>
<dbReference type="InterPro" id="IPR022907">
    <property type="entry name" value="VapC_family"/>
</dbReference>
<dbReference type="PANTHER" id="PTHR33653:SF1">
    <property type="entry name" value="RIBONUCLEASE VAPC2"/>
    <property type="match status" value="1"/>
</dbReference>
<dbReference type="SUPFAM" id="SSF88723">
    <property type="entry name" value="PIN domain-like"/>
    <property type="match status" value="1"/>
</dbReference>
<organism evidence="10 11">
    <name type="scientific">Streptantibioticus parmotrematis</name>
    <dbReference type="NCBI Taxonomy" id="2873249"/>
    <lineage>
        <taxon>Bacteria</taxon>
        <taxon>Bacillati</taxon>
        <taxon>Actinomycetota</taxon>
        <taxon>Actinomycetes</taxon>
        <taxon>Kitasatosporales</taxon>
        <taxon>Streptomycetaceae</taxon>
        <taxon>Streptantibioticus</taxon>
    </lineage>
</organism>
<sequence length="138" mass="15625">MIRYVIDSSGLWRVLRDKELRAAWSEVVAVGAVGSCHPQRTEFKASARDREEFDAMTDMFGELYPDVPVPKSAWQWAESTQYRLTRSGAHRALSVVDLLVAATAVHHGLTVLHDDRDFATLARALPEVLQRNVHDQPW</sequence>
<keyword evidence="3 8" id="KW-0540">Nuclease</keyword>
<comment type="similarity">
    <text evidence="7 8">Belongs to the PINc/VapC protein family.</text>
</comment>
<evidence type="ECO:0000313" key="10">
    <source>
        <dbReference type="EMBL" id="MBY8884662.1"/>
    </source>
</evidence>
<reference evidence="10 11" key="1">
    <citation type="submission" date="2021-08" db="EMBL/GenBank/DDBJ databases">
        <title>Streptomyces sp. PTM05 isolated from lichen.</title>
        <authorList>
            <person name="Somphong A."/>
            <person name="Phongsopitanun W."/>
            <person name="Tanasupawat S."/>
        </authorList>
    </citation>
    <scope>NUCLEOTIDE SEQUENCE [LARGE SCALE GENOMIC DNA]</scope>
    <source>
        <strain evidence="10 11">Ptm05</strain>
    </source>
</reference>
<evidence type="ECO:0000313" key="11">
    <source>
        <dbReference type="Proteomes" id="UP001198565"/>
    </source>
</evidence>
<dbReference type="Gene3D" id="3.40.50.1010">
    <property type="entry name" value="5'-nuclease"/>
    <property type="match status" value="1"/>
</dbReference>
<dbReference type="HAMAP" id="MF_00265">
    <property type="entry name" value="VapC_Nob1"/>
    <property type="match status" value="1"/>
</dbReference>
<feature type="binding site" evidence="8">
    <location>
        <position position="7"/>
    </location>
    <ligand>
        <name>Mg(2+)</name>
        <dbReference type="ChEBI" id="CHEBI:18420"/>
    </ligand>
</feature>
<evidence type="ECO:0000256" key="8">
    <source>
        <dbReference type="HAMAP-Rule" id="MF_00265"/>
    </source>
</evidence>
<evidence type="ECO:0000259" key="9">
    <source>
        <dbReference type="Pfam" id="PF01850"/>
    </source>
</evidence>
<proteinExistence type="inferred from homology"/>
<evidence type="ECO:0000256" key="1">
    <source>
        <dbReference type="ARBA" id="ARBA00001946"/>
    </source>
</evidence>
<keyword evidence="5 8" id="KW-0378">Hydrolase</keyword>
<evidence type="ECO:0000256" key="3">
    <source>
        <dbReference type="ARBA" id="ARBA00022722"/>
    </source>
</evidence>
<comment type="cofactor">
    <cofactor evidence="1 8">
        <name>Mg(2+)</name>
        <dbReference type="ChEBI" id="CHEBI:18420"/>
    </cofactor>
</comment>
<name>A0ABS7QNA8_9ACTN</name>
<dbReference type="EMBL" id="JAINVZ010000004">
    <property type="protein sequence ID" value="MBY8884662.1"/>
    <property type="molecule type" value="Genomic_DNA"/>
</dbReference>
<dbReference type="InterPro" id="IPR002716">
    <property type="entry name" value="PIN_dom"/>
</dbReference>
<dbReference type="RefSeq" id="WP_222975322.1">
    <property type="nucleotide sequence ID" value="NZ_JAINVZ010000004.1"/>
</dbReference>
<gene>
    <name evidence="8" type="primary">vapC</name>
    <name evidence="10" type="ORF">K7472_07365</name>
</gene>
<evidence type="ECO:0000256" key="6">
    <source>
        <dbReference type="ARBA" id="ARBA00022842"/>
    </source>
</evidence>
<feature type="binding site" evidence="8">
    <location>
        <position position="97"/>
    </location>
    <ligand>
        <name>Mg(2+)</name>
        <dbReference type="ChEBI" id="CHEBI:18420"/>
    </ligand>
</feature>
<evidence type="ECO:0000256" key="5">
    <source>
        <dbReference type="ARBA" id="ARBA00022801"/>
    </source>
</evidence>
<keyword evidence="2 8" id="KW-1277">Toxin-antitoxin system</keyword>
<feature type="domain" description="PIN" evidence="9">
    <location>
        <begin position="6"/>
        <end position="123"/>
    </location>
</feature>
<dbReference type="EC" id="3.1.-.-" evidence="8"/>
<keyword evidence="6 8" id="KW-0460">Magnesium</keyword>
<dbReference type="Pfam" id="PF01850">
    <property type="entry name" value="PIN"/>
    <property type="match status" value="1"/>
</dbReference>
<keyword evidence="4 8" id="KW-0479">Metal-binding</keyword>
<keyword evidence="8" id="KW-0800">Toxin</keyword>
<dbReference type="InterPro" id="IPR050556">
    <property type="entry name" value="Type_II_TA_system_RNase"/>
</dbReference>
<evidence type="ECO:0000256" key="7">
    <source>
        <dbReference type="ARBA" id="ARBA00038093"/>
    </source>
</evidence>
<keyword evidence="11" id="KW-1185">Reference proteome</keyword>
<dbReference type="PANTHER" id="PTHR33653">
    <property type="entry name" value="RIBONUCLEASE VAPC2"/>
    <property type="match status" value="1"/>
</dbReference>
<protein>
    <recommendedName>
        <fullName evidence="8">Ribonuclease VapC</fullName>
        <shortName evidence="8">RNase VapC</shortName>
        <ecNumber evidence="8">3.1.-.-</ecNumber>
    </recommendedName>
    <alternativeName>
        <fullName evidence="8">Toxin VapC</fullName>
    </alternativeName>
</protein>